<dbReference type="GO" id="GO:0003677">
    <property type="term" value="F:DNA binding"/>
    <property type="evidence" value="ECO:0007669"/>
    <property type="project" value="UniProtKB-KW"/>
</dbReference>
<keyword evidence="3" id="KW-0238">DNA-binding</keyword>
<dbReference type="PANTHER" id="PTHR35010">
    <property type="entry name" value="BLL4672 PROTEIN-RELATED"/>
    <property type="match status" value="1"/>
</dbReference>
<dbReference type="InterPro" id="IPR001387">
    <property type="entry name" value="Cro/C1-type_HTH"/>
</dbReference>
<dbReference type="InterPro" id="IPR041413">
    <property type="entry name" value="MLTR_LBD"/>
</dbReference>
<dbReference type="eggNOG" id="COG1396">
    <property type="taxonomic scope" value="Bacteria"/>
</dbReference>
<dbReference type="Pfam" id="PF17765">
    <property type="entry name" value="MLTR_LBD"/>
    <property type="match status" value="1"/>
</dbReference>
<keyword evidence="4" id="KW-1185">Reference proteome</keyword>
<evidence type="ECO:0000313" key="3">
    <source>
        <dbReference type="EMBL" id="BAK33938.1"/>
    </source>
</evidence>
<dbReference type="InterPro" id="IPR010982">
    <property type="entry name" value="Lambda_DNA-bd_dom_sf"/>
</dbReference>
<reference evidence="3 4" key="1">
    <citation type="submission" date="2011-05" db="EMBL/GenBank/DDBJ databases">
        <title>Whole genome sequence of Microlunatus phosphovorus NM-1.</title>
        <authorList>
            <person name="Hosoyama A."/>
            <person name="Sasaki K."/>
            <person name="Harada T."/>
            <person name="Igarashi R."/>
            <person name="Kawakoshi A."/>
            <person name="Sasagawa M."/>
            <person name="Fukada J."/>
            <person name="Nakamura S."/>
            <person name="Katano Y."/>
            <person name="Hanada S."/>
            <person name="Kamagata Y."/>
            <person name="Nakamura N."/>
            <person name="Yamazaki S."/>
            <person name="Fujita N."/>
        </authorList>
    </citation>
    <scope>NUCLEOTIDE SEQUENCE [LARGE SCALE GENOMIC DNA]</scope>
    <source>
        <strain evidence="4">ATCC 700054 / DSM 10555 / JCM 9379 / NBRC 101784 / NCIMB 13414 / VKM Ac-1990 / NM-1</strain>
    </source>
</reference>
<name>F5XML5_MICPN</name>
<evidence type="ECO:0000313" key="4">
    <source>
        <dbReference type="Proteomes" id="UP000007947"/>
    </source>
</evidence>
<dbReference type="SUPFAM" id="SSF47413">
    <property type="entry name" value="lambda repressor-like DNA-binding domains"/>
    <property type="match status" value="1"/>
</dbReference>
<evidence type="ECO:0000256" key="1">
    <source>
        <dbReference type="SAM" id="MobiDB-lite"/>
    </source>
</evidence>
<dbReference type="Pfam" id="PF13560">
    <property type="entry name" value="HTH_31"/>
    <property type="match status" value="1"/>
</dbReference>
<sequence>MEHRDEVSDFLRTRRDRITPEQAGIISGGRRRVPGLRREELAMLTGVSVEYYARMERGDLRGVSLEVLDALARALKLDEAETDHLADLARAAGPKPPRRRRSKPVEQAVKPTLQRFLDAVTGAPMWVRDRRLDFVAANALGRALYAPMLEDPANQGNTARFTFLSPASRVFFPDWEENADDLVATLRTYAGQNPQDKRLTELIGELVTRSDTFRHRWAKHDVRHHRDGVKRIHHPVVGDLELFYEAMEFPANPDWFMFAFTAEPGSPTEERLKLLGSVAIPDDLVSDDRSVG</sequence>
<gene>
    <name evidence="3" type="ordered locus">MLP_09240</name>
</gene>
<accession>F5XML5</accession>
<dbReference type="Proteomes" id="UP000007947">
    <property type="component" value="Chromosome"/>
</dbReference>
<dbReference type="PROSITE" id="PS50943">
    <property type="entry name" value="HTH_CROC1"/>
    <property type="match status" value="1"/>
</dbReference>
<dbReference type="KEGG" id="mph:MLP_09240"/>
<dbReference type="RefSeq" id="WP_013861823.1">
    <property type="nucleotide sequence ID" value="NC_015635.1"/>
</dbReference>
<dbReference type="SMART" id="SM00530">
    <property type="entry name" value="HTH_XRE"/>
    <property type="match status" value="1"/>
</dbReference>
<feature type="region of interest" description="Disordered" evidence="1">
    <location>
        <begin position="87"/>
        <end position="107"/>
    </location>
</feature>
<dbReference type="AlphaFoldDB" id="F5XML5"/>
<dbReference type="STRING" id="1032480.MLP_09240"/>
<dbReference type="EMBL" id="AP012204">
    <property type="protein sequence ID" value="BAK33938.1"/>
    <property type="molecule type" value="Genomic_DNA"/>
</dbReference>
<dbReference type="Gene3D" id="3.30.450.180">
    <property type="match status" value="1"/>
</dbReference>
<dbReference type="Gene3D" id="1.10.260.40">
    <property type="entry name" value="lambda repressor-like DNA-binding domains"/>
    <property type="match status" value="1"/>
</dbReference>
<dbReference type="PANTHER" id="PTHR35010:SF2">
    <property type="entry name" value="BLL4672 PROTEIN"/>
    <property type="match status" value="1"/>
</dbReference>
<dbReference type="OrthoDB" id="3212310at2"/>
<dbReference type="CDD" id="cd00093">
    <property type="entry name" value="HTH_XRE"/>
    <property type="match status" value="1"/>
</dbReference>
<protein>
    <submittedName>
        <fullName evidence="3">Putative DNA-binding protein</fullName>
    </submittedName>
</protein>
<dbReference type="HOGENOM" id="CLU_057862_1_0_11"/>
<proteinExistence type="predicted"/>
<feature type="domain" description="HTH cro/C1-type" evidence="2">
    <location>
        <begin position="35"/>
        <end position="82"/>
    </location>
</feature>
<organism evidence="3 4">
    <name type="scientific">Microlunatus phosphovorus (strain ATCC 700054 / DSM 10555 / JCM 9379 / NBRC 101784 / NCIMB 13414 / VKM Ac-1990 / NM-1)</name>
    <dbReference type="NCBI Taxonomy" id="1032480"/>
    <lineage>
        <taxon>Bacteria</taxon>
        <taxon>Bacillati</taxon>
        <taxon>Actinomycetota</taxon>
        <taxon>Actinomycetes</taxon>
        <taxon>Propionibacteriales</taxon>
        <taxon>Propionibacteriaceae</taxon>
        <taxon>Microlunatus</taxon>
    </lineage>
</organism>
<evidence type="ECO:0000259" key="2">
    <source>
        <dbReference type="PROSITE" id="PS50943"/>
    </source>
</evidence>